<proteinExistence type="predicted"/>
<protein>
    <submittedName>
        <fullName evidence="2">Uncharacterized protein</fullName>
    </submittedName>
</protein>
<dbReference type="Gene3D" id="2.60.40.3770">
    <property type="match status" value="1"/>
</dbReference>
<organism evidence="1 2">
    <name type="scientific">Acrobeloides nanus</name>
    <dbReference type="NCBI Taxonomy" id="290746"/>
    <lineage>
        <taxon>Eukaryota</taxon>
        <taxon>Metazoa</taxon>
        <taxon>Ecdysozoa</taxon>
        <taxon>Nematoda</taxon>
        <taxon>Chromadorea</taxon>
        <taxon>Rhabditida</taxon>
        <taxon>Tylenchina</taxon>
        <taxon>Cephalobomorpha</taxon>
        <taxon>Cephaloboidea</taxon>
        <taxon>Cephalobidae</taxon>
        <taxon>Acrobeloides</taxon>
    </lineage>
</organism>
<keyword evidence="1" id="KW-1185">Reference proteome</keyword>
<accession>A0A914DNW4</accession>
<dbReference type="AlphaFoldDB" id="A0A914DNW4"/>
<name>A0A914DNW4_9BILA</name>
<sequence>GIHLETVVDIVNADFTVEKLGGCARCRAGAELTYRCKADQDNVETHLTCDSMVVPVTCFIDNHLQVVNLAIDKTFINESCTFSYPGGSKSYKFMENFTSPKLIISTHTKKGNMDQFDVLDKISVCFTDGFGQLGTCHS</sequence>
<evidence type="ECO:0000313" key="2">
    <source>
        <dbReference type="WBParaSite" id="ACRNAN_scaffold32366.g12859.t1"/>
    </source>
</evidence>
<reference evidence="2" key="1">
    <citation type="submission" date="2022-11" db="UniProtKB">
        <authorList>
            <consortium name="WormBaseParasite"/>
        </authorList>
    </citation>
    <scope>IDENTIFICATION</scope>
</reference>
<evidence type="ECO:0000313" key="1">
    <source>
        <dbReference type="Proteomes" id="UP000887540"/>
    </source>
</evidence>
<dbReference type="Proteomes" id="UP000887540">
    <property type="component" value="Unplaced"/>
</dbReference>
<dbReference type="WBParaSite" id="ACRNAN_scaffold32366.g12859.t1">
    <property type="protein sequence ID" value="ACRNAN_scaffold32366.g12859.t1"/>
    <property type="gene ID" value="ACRNAN_scaffold32366.g12859"/>
</dbReference>